<dbReference type="OrthoDB" id="125934at2759"/>
<proteinExistence type="predicted"/>
<reference evidence="2 3" key="1">
    <citation type="submission" date="2018-09" db="EMBL/GenBank/DDBJ databases">
        <title>Genomic investigation of the strawberry pathogen Phytophthora fragariae indicates pathogenicity is determined by transcriptional variation in three key races.</title>
        <authorList>
            <person name="Adams T.M."/>
            <person name="Armitage A.D."/>
            <person name="Sobczyk M.K."/>
            <person name="Bates H.J."/>
            <person name="Dunwell J.M."/>
            <person name="Nellist C.F."/>
            <person name="Harrison R.J."/>
        </authorList>
    </citation>
    <scope>NUCLEOTIDE SEQUENCE [LARGE SCALE GENOMIC DNA]</scope>
    <source>
        <strain evidence="2 3">SCRP324</strain>
    </source>
</reference>
<protein>
    <recommendedName>
        <fullName evidence="4">Adhesin domain-containing protein</fullName>
    </recommendedName>
</protein>
<sequence length="408" mass="42625">MMVAFMSRTGADSDFSVSSTPTESVNSSAEHVNFVKEWTLTAPNTHDSNNDDDDDSDDDSSDDGDNKIDSIKLQLPGRVFVSYVNGLPSGVLGYVNVSGDSQTVVDAVKVRSNNDDEELEVKHDTNSSSASSGHLLTEIFLTTSSIVNDVKIESTAEVIIEDGVLVSSNTNKELQIKASDSSVVYVSSSAMSLQDLKLELSNSATLQLTTDSISIREDGQFQAHDKSRITVLTSSLKAGKLDLDTENSGTICISAEEVTASSYDGEEASKISLPNASTKYTSTGTLSCDEVSVPSREPSCISSSACTSSTTSTSSTSTSAPSTSTATSSSSGVKTSEQTSAAVASFSIHIATELLVKSKRSTVSAGPAVTSRSSSSCSLLSPIASDLSVPHGRVAAAATFAHLQWRAL</sequence>
<dbReference type="PANTHER" id="PTHR39200:SF1">
    <property type="entry name" value="AUTO-TRANSPORTER ADHESIN HEAD GIN DOMAIN-CONTAINING PROTEIN-RELATED"/>
    <property type="match status" value="1"/>
</dbReference>
<name>A0A6A3LBT2_9STRA</name>
<feature type="compositionally biased region" description="Polar residues" evidence="1">
    <location>
        <begin position="15"/>
        <end position="30"/>
    </location>
</feature>
<dbReference type="PANTHER" id="PTHR39200">
    <property type="entry name" value="HYPOTHETICAL EXPORTED PROTEIN"/>
    <property type="match status" value="1"/>
</dbReference>
<feature type="compositionally biased region" description="Acidic residues" evidence="1">
    <location>
        <begin position="50"/>
        <end position="63"/>
    </location>
</feature>
<feature type="region of interest" description="Disordered" evidence="1">
    <location>
        <begin position="296"/>
        <end position="334"/>
    </location>
</feature>
<dbReference type="EMBL" id="QXFU01000924">
    <property type="protein sequence ID" value="KAE9016090.1"/>
    <property type="molecule type" value="Genomic_DNA"/>
</dbReference>
<evidence type="ECO:0000313" key="3">
    <source>
        <dbReference type="Proteomes" id="UP000435112"/>
    </source>
</evidence>
<dbReference type="Proteomes" id="UP000435112">
    <property type="component" value="Unassembled WGS sequence"/>
</dbReference>
<evidence type="ECO:0008006" key="4">
    <source>
        <dbReference type="Google" id="ProtNLM"/>
    </source>
</evidence>
<dbReference type="AlphaFoldDB" id="A0A6A3LBT2"/>
<gene>
    <name evidence="2" type="ORF">PR002_g13748</name>
</gene>
<organism evidence="2 3">
    <name type="scientific">Phytophthora rubi</name>
    <dbReference type="NCBI Taxonomy" id="129364"/>
    <lineage>
        <taxon>Eukaryota</taxon>
        <taxon>Sar</taxon>
        <taxon>Stramenopiles</taxon>
        <taxon>Oomycota</taxon>
        <taxon>Peronosporomycetes</taxon>
        <taxon>Peronosporales</taxon>
        <taxon>Peronosporaceae</taxon>
        <taxon>Phytophthora</taxon>
    </lineage>
</organism>
<evidence type="ECO:0000313" key="2">
    <source>
        <dbReference type="EMBL" id="KAE9016090.1"/>
    </source>
</evidence>
<evidence type="ECO:0000256" key="1">
    <source>
        <dbReference type="SAM" id="MobiDB-lite"/>
    </source>
</evidence>
<feature type="compositionally biased region" description="Low complexity" evidence="1">
    <location>
        <begin position="302"/>
        <end position="334"/>
    </location>
</feature>
<comment type="caution">
    <text evidence="2">The sequence shown here is derived from an EMBL/GenBank/DDBJ whole genome shotgun (WGS) entry which is preliminary data.</text>
</comment>
<accession>A0A6A3LBT2</accession>
<feature type="region of interest" description="Disordered" evidence="1">
    <location>
        <begin position="1"/>
        <end position="69"/>
    </location>
</feature>